<dbReference type="RefSeq" id="WP_089965884.1">
    <property type="nucleotide sequence ID" value="NZ_FNJM01000001.1"/>
</dbReference>
<accession>A0A1H0N6L1</accession>
<protein>
    <submittedName>
        <fullName evidence="4">Phage tail tape measure protein, TP901 family, core region</fullName>
    </submittedName>
</protein>
<name>A0A1H0N6L1_9CLOT</name>
<feature type="coiled-coil region" evidence="2">
    <location>
        <begin position="543"/>
        <end position="577"/>
    </location>
</feature>
<feature type="domain" description="Phage tail tape measure protein" evidence="3">
    <location>
        <begin position="343"/>
        <end position="532"/>
    </location>
</feature>
<keyword evidence="5" id="KW-1185">Reference proteome</keyword>
<dbReference type="EMBL" id="FNJM01000001">
    <property type="protein sequence ID" value="SDO88261.1"/>
    <property type="molecule type" value="Genomic_DNA"/>
</dbReference>
<organism evidence="4 5">
    <name type="scientific">Clostridium gasigenes</name>
    <dbReference type="NCBI Taxonomy" id="94869"/>
    <lineage>
        <taxon>Bacteria</taxon>
        <taxon>Bacillati</taxon>
        <taxon>Bacillota</taxon>
        <taxon>Clostridia</taxon>
        <taxon>Eubacteriales</taxon>
        <taxon>Clostridiaceae</taxon>
        <taxon>Clostridium</taxon>
    </lineage>
</organism>
<dbReference type="Proteomes" id="UP000198597">
    <property type="component" value="Unassembled WGS sequence"/>
</dbReference>
<keyword evidence="2" id="KW-0175">Coiled coil</keyword>
<dbReference type="SUPFAM" id="SSF57997">
    <property type="entry name" value="Tropomyosin"/>
    <property type="match status" value="1"/>
</dbReference>
<feature type="coiled-coil region" evidence="2">
    <location>
        <begin position="195"/>
        <end position="236"/>
    </location>
</feature>
<sequence>MSEIGVDLGSIHSSLDLRLDKFEGSVTKALAGFYKMQTSAEKSSSIMDKSVYTAVSNIEKSYKIWENANNSSGKSLENNSKKIDAYKSSMKLLDVEINKSEKTLADIEKQCGKNSKEYENFKSHVLDLKIKHSELSKELEKTSKTTYNVAENMERLDESYKKTSIQMSNIEKGYKLFNLTQDKTGKGIFDNSKKVDALKEELNLLEGTIKKHESLLKAVEKEYGKNSKQAEEYKSKVLDLKIAHVELGKDLKVVTKETTTLAGKLDILGKEFSKIDDKYRAFDKIGNSLTNLGSKLTMGVTLPLVGMGTVATKLFGDFEHGTSKISTIADTTKLSMDQISEGVKNLSTTTGVSTNDLNEALYETLSAGVDTSKSIDFLDVAVKAAKGGFTDTTTAVDGLTSVLNSYGLTADKANDIANQMLITQNLGKTTFGELASAVGKVTPVSAALGITTNELFSSLASTTSQGLATSESVTALKAAMSNIIKPTKEAGEAAQTLGIDFSVSSLQSKGWIGFLGDLKTGLQKASPEFDKLSVTFGNNAMKMLELEKTGKKTSAEYKNLQKENKSLNKELELLAQAADSPIGAMATMFGSVEGLNSILMLTSDQGMKIYDDSMKQMTENTEALEDAYKKMSNTSTEKFAIQLNKLKIAGIEMGNKLMPLAEKGVKFLGDLAEGFSNLTPSTQEWIVKAGLATAALGPLTSAIGGTFKVTGDLLKTGKKVGTFFGLFKAVPVAAGAVKGLGTATTITTGSMAGLGAVALPLTLAVAAVGGAIYATQENNEMLSKSCNVASEELSGMERVMATLGGVTLNTKEEMSAMGIKYGEWNKNISPETQAALTDITEKIGTLKLEIANGSGIENFISTADGIQVQQQASELIEGVKKNIEEKTPEVQTKLKELFNSDGIIDEEEQKTLAAMDNGNKNKLIKLEEHNVKFKELSIKMEKESGDAKIATRKLIDEELDAIGEIGRQATVKNEEEDLASRADFNTRIKGLDVTALSEIMVEKAKMRDENVAKETLDYNTMIEAMRLSLEGKNEIETTYIKGSIAKLEKQRDDSIQKENEKYAGYLKIAAEGNSQIGTSMDLHNGEMLTKAEKAKREQLLEYGSRMEGLLGITTTGWYNVKNTTDGKMHETFVSVDEKTGMIEGVWDATTKSIIGKPITAEERIDHPKIASAFNTIEGNYDGVKDSILRNGVEVEVKETSNPFGWLTAAWSIAKWAIGGSPLSVGISGGGVQENWTGTDNFSGGLTTMHERGYELYNLGKGSKIWNHDASEAMVMESARQVATEVARSVVGNMNTSSGGDIIIPISIAGEEIDRIIVPRTSNRMALNTRGRR</sequence>
<dbReference type="NCBIfam" id="TIGR01760">
    <property type="entry name" value="tape_meas_TP901"/>
    <property type="match status" value="1"/>
</dbReference>
<dbReference type="PANTHER" id="PTHR37813:SF1">
    <property type="entry name" value="FELS-2 PROPHAGE PROTEIN"/>
    <property type="match status" value="1"/>
</dbReference>
<dbReference type="OrthoDB" id="90760at2"/>
<evidence type="ECO:0000313" key="4">
    <source>
        <dbReference type="EMBL" id="SDO88261.1"/>
    </source>
</evidence>
<dbReference type="InterPro" id="IPR010090">
    <property type="entry name" value="Phage_tape_meas"/>
</dbReference>
<evidence type="ECO:0000313" key="5">
    <source>
        <dbReference type="Proteomes" id="UP000198597"/>
    </source>
</evidence>
<gene>
    <name evidence="4" type="ORF">SAMN04488529_101709</name>
</gene>
<dbReference type="Pfam" id="PF10145">
    <property type="entry name" value="PhageMin_Tail"/>
    <property type="match status" value="1"/>
</dbReference>
<dbReference type="PANTHER" id="PTHR37813">
    <property type="entry name" value="FELS-2 PROPHAGE PROTEIN"/>
    <property type="match status" value="1"/>
</dbReference>
<evidence type="ECO:0000256" key="1">
    <source>
        <dbReference type="ARBA" id="ARBA00022612"/>
    </source>
</evidence>
<keyword evidence="1" id="KW-1188">Viral release from host cell</keyword>
<evidence type="ECO:0000259" key="3">
    <source>
        <dbReference type="Pfam" id="PF10145"/>
    </source>
</evidence>
<proteinExistence type="predicted"/>
<dbReference type="STRING" id="94869.SAMN04488529_101709"/>
<evidence type="ECO:0000256" key="2">
    <source>
        <dbReference type="SAM" id="Coils"/>
    </source>
</evidence>
<reference evidence="4 5" key="1">
    <citation type="submission" date="2016-10" db="EMBL/GenBank/DDBJ databases">
        <authorList>
            <person name="de Groot N.N."/>
        </authorList>
    </citation>
    <scope>NUCLEOTIDE SEQUENCE [LARGE SCALE GENOMIC DNA]</scope>
    <source>
        <strain evidence="4 5">DSM 12272</strain>
    </source>
</reference>